<name>A0ACC2GBE7_DALPE</name>
<protein>
    <submittedName>
        <fullName evidence="1">Uncharacterized protein</fullName>
    </submittedName>
</protein>
<comment type="caution">
    <text evidence="1">The sequence shown here is derived from an EMBL/GenBank/DDBJ whole genome shotgun (WGS) entry which is preliminary data.</text>
</comment>
<keyword evidence="2" id="KW-1185">Reference proteome</keyword>
<evidence type="ECO:0000313" key="2">
    <source>
        <dbReference type="Proteomes" id="UP001157502"/>
    </source>
</evidence>
<accession>A0ACC2GBE7</accession>
<dbReference type="EMBL" id="CM055742">
    <property type="protein sequence ID" value="KAJ8000941.1"/>
    <property type="molecule type" value="Genomic_DNA"/>
</dbReference>
<dbReference type="Proteomes" id="UP001157502">
    <property type="component" value="Chromosome 15"/>
</dbReference>
<gene>
    <name evidence="1" type="ORF">DPEC_G00185600</name>
</gene>
<reference evidence="1" key="1">
    <citation type="submission" date="2021-05" db="EMBL/GenBank/DDBJ databases">
        <authorList>
            <person name="Pan Q."/>
            <person name="Jouanno E."/>
            <person name="Zahm M."/>
            <person name="Klopp C."/>
            <person name="Cabau C."/>
            <person name="Louis A."/>
            <person name="Berthelot C."/>
            <person name="Parey E."/>
            <person name="Roest Crollius H."/>
            <person name="Montfort J."/>
            <person name="Robinson-Rechavi M."/>
            <person name="Bouchez O."/>
            <person name="Lampietro C."/>
            <person name="Lopez Roques C."/>
            <person name="Donnadieu C."/>
            <person name="Postlethwait J."/>
            <person name="Bobe J."/>
            <person name="Dillon D."/>
            <person name="Chandos A."/>
            <person name="von Hippel F."/>
            <person name="Guiguen Y."/>
        </authorList>
    </citation>
    <scope>NUCLEOTIDE SEQUENCE</scope>
    <source>
        <strain evidence="1">YG-Jan2019</strain>
    </source>
</reference>
<proteinExistence type="predicted"/>
<sequence length="173" mass="17784">MLGWEVLRWNTVEQISTTPDDATLSLYVNLPTCPPPPAPGPTGFQAGSPATGRTPTHAGSCSCGALSPSGGGELLPVNSKVLPAMDVTPAGGPPGGVGEVDFQDLSQGPSLSHSPNLSTSLAGAAPLIELSVTAGPNPAGRRSVRCEQNNPRRCRAINGSAPRHRRTVFNIMQ</sequence>
<organism evidence="1 2">
    <name type="scientific">Dallia pectoralis</name>
    <name type="common">Alaska blackfish</name>
    <dbReference type="NCBI Taxonomy" id="75939"/>
    <lineage>
        <taxon>Eukaryota</taxon>
        <taxon>Metazoa</taxon>
        <taxon>Chordata</taxon>
        <taxon>Craniata</taxon>
        <taxon>Vertebrata</taxon>
        <taxon>Euteleostomi</taxon>
        <taxon>Actinopterygii</taxon>
        <taxon>Neopterygii</taxon>
        <taxon>Teleostei</taxon>
        <taxon>Protacanthopterygii</taxon>
        <taxon>Esociformes</taxon>
        <taxon>Umbridae</taxon>
        <taxon>Dallia</taxon>
    </lineage>
</organism>
<evidence type="ECO:0000313" key="1">
    <source>
        <dbReference type="EMBL" id="KAJ8000941.1"/>
    </source>
</evidence>